<comment type="subcellular location">
    <subcellularLocation>
        <location evidence="1">Membrane</location>
        <topology evidence="1">Multi-pass membrane protein</topology>
    </subcellularLocation>
</comment>
<comment type="similarity">
    <text evidence="2">Belongs to the TMEM19 family.</text>
</comment>
<dbReference type="EMBL" id="KV454407">
    <property type="protein sequence ID" value="ODQ67469.1"/>
    <property type="molecule type" value="Genomic_DNA"/>
</dbReference>
<dbReference type="PANTHER" id="PTHR13353">
    <property type="entry name" value="TRANSMEMBRANE PROTEIN 19"/>
    <property type="match status" value="1"/>
</dbReference>
<feature type="transmembrane region" description="Helical" evidence="7">
    <location>
        <begin position="26"/>
        <end position="43"/>
    </location>
</feature>
<dbReference type="AlphaFoldDB" id="A0A1E3PPV6"/>
<dbReference type="Pfam" id="PF01940">
    <property type="entry name" value="DUF92"/>
    <property type="match status" value="2"/>
</dbReference>
<evidence type="ECO:0008006" key="10">
    <source>
        <dbReference type="Google" id="ProtNLM"/>
    </source>
</evidence>
<keyword evidence="4 7" id="KW-1133">Transmembrane helix</keyword>
<feature type="transmembrane region" description="Helical" evidence="7">
    <location>
        <begin position="49"/>
        <end position="68"/>
    </location>
</feature>
<gene>
    <name evidence="8" type="ORF">NADFUDRAFT_40626</name>
</gene>
<proteinExistence type="inferred from homology"/>
<keyword evidence="3 7" id="KW-0812">Transmembrane</keyword>
<dbReference type="InterPro" id="IPR002794">
    <property type="entry name" value="DUF92_TMEM19"/>
</dbReference>
<evidence type="ECO:0000313" key="8">
    <source>
        <dbReference type="EMBL" id="ODQ67469.1"/>
    </source>
</evidence>
<evidence type="ECO:0000313" key="9">
    <source>
        <dbReference type="Proteomes" id="UP000095009"/>
    </source>
</evidence>
<feature type="region of interest" description="Disordered" evidence="6">
    <location>
        <begin position="77"/>
        <end position="118"/>
    </location>
</feature>
<evidence type="ECO:0000256" key="5">
    <source>
        <dbReference type="ARBA" id="ARBA00023136"/>
    </source>
</evidence>
<feature type="transmembrane region" description="Helical" evidence="7">
    <location>
        <begin position="214"/>
        <end position="238"/>
    </location>
</feature>
<feature type="transmembrane region" description="Helical" evidence="7">
    <location>
        <begin position="250"/>
        <end position="271"/>
    </location>
</feature>
<keyword evidence="9" id="KW-1185">Reference proteome</keyword>
<evidence type="ECO:0000256" key="2">
    <source>
        <dbReference type="ARBA" id="ARBA00009012"/>
    </source>
</evidence>
<name>A0A1E3PPV6_9ASCO</name>
<dbReference type="Proteomes" id="UP000095009">
    <property type="component" value="Unassembled WGS sequence"/>
</dbReference>
<evidence type="ECO:0000256" key="4">
    <source>
        <dbReference type="ARBA" id="ARBA00022989"/>
    </source>
</evidence>
<evidence type="ECO:0000256" key="3">
    <source>
        <dbReference type="ARBA" id="ARBA00022692"/>
    </source>
</evidence>
<organism evidence="8 9">
    <name type="scientific">Nadsonia fulvescens var. elongata DSM 6958</name>
    <dbReference type="NCBI Taxonomy" id="857566"/>
    <lineage>
        <taxon>Eukaryota</taxon>
        <taxon>Fungi</taxon>
        <taxon>Dikarya</taxon>
        <taxon>Ascomycota</taxon>
        <taxon>Saccharomycotina</taxon>
        <taxon>Dipodascomycetes</taxon>
        <taxon>Dipodascales</taxon>
        <taxon>Dipodascales incertae sedis</taxon>
        <taxon>Nadsonia</taxon>
    </lineage>
</organism>
<protein>
    <recommendedName>
        <fullName evidence="10">DUF92-domain-containing protein</fullName>
    </recommendedName>
</protein>
<dbReference type="STRING" id="857566.A0A1E3PPV6"/>
<keyword evidence="5 7" id="KW-0472">Membrane</keyword>
<sequence>MFLFRLTTRSLVILAMVYRAYKRRSLTPLGILAAILTGVVHSLHPWSVFLFLLLAFYVSGTIFTGVNADRKKLLTVSPDAANEDQSEDQSPETKDDGYETDGEGESKDEGKPKHSANIGKHSRTHIQVLANSVVASVLIVIHLVYCYFTYGSFSVENLSDRVTQKIFIGIVAQYAAVNADTWSSELGILSTENPILITTLRPCRKGTNGGISVLGLQVAILGGFYIGVFSCIFCPFIFMDWSVKQIFRYILFISSLGLFGSLCDSVLGALYQSSVVNEEGVIIEVPGGGKLSNDEEKKFVTISGKNVLSNNQVNLAMAAITSVVAMIVW</sequence>
<evidence type="ECO:0000256" key="6">
    <source>
        <dbReference type="SAM" id="MobiDB-lite"/>
    </source>
</evidence>
<feature type="transmembrane region" description="Helical" evidence="7">
    <location>
        <begin position="128"/>
        <end position="150"/>
    </location>
</feature>
<dbReference type="PANTHER" id="PTHR13353:SF5">
    <property type="entry name" value="TRANSMEMBRANE PROTEIN 19"/>
    <property type="match status" value="1"/>
</dbReference>
<dbReference type="OrthoDB" id="30881at2759"/>
<dbReference type="GO" id="GO:0016020">
    <property type="term" value="C:membrane"/>
    <property type="evidence" value="ECO:0007669"/>
    <property type="project" value="UniProtKB-SubCell"/>
</dbReference>
<accession>A0A1E3PPV6</accession>
<evidence type="ECO:0000256" key="1">
    <source>
        <dbReference type="ARBA" id="ARBA00004141"/>
    </source>
</evidence>
<evidence type="ECO:0000256" key="7">
    <source>
        <dbReference type="SAM" id="Phobius"/>
    </source>
</evidence>
<reference evidence="8 9" key="1">
    <citation type="journal article" date="2016" name="Proc. Natl. Acad. Sci. U.S.A.">
        <title>Comparative genomics of biotechnologically important yeasts.</title>
        <authorList>
            <person name="Riley R."/>
            <person name="Haridas S."/>
            <person name="Wolfe K.H."/>
            <person name="Lopes M.R."/>
            <person name="Hittinger C.T."/>
            <person name="Goeker M."/>
            <person name="Salamov A.A."/>
            <person name="Wisecaver J.H."/>
            <person name="Long T.M."/>
            <person name="Calvey C.H."/>
            <person name="Aerts A.L."/>
            <person name="Barry K.W."/>
            <person name="Choi C."/>
            <person name="Clum A."/>
            <person name="Coughlan A.Y."/>
            <person name="Deshpande S."/>
            <person name="Douglass A.P."/>
            <person name="Hanson S.J."/>
            <person name="Klenk H.-P."/>
            <person name="LaButti K.M."/>
            <person name="Lapidus A."/>
            <person name="Lindquist E.A."/>
            <person name="Lipzen A.M."/>
            <person name="Meier-Kolthoff J.P."/>
            <person name="Ohm R.A."/>
            <person name="Otillar R.P."/>
            <person name="Pangilinan J.L."/>
            <person name="Peng Y."/>
            <person name="Rokas A."/>
            <person name="Rosa C.A."/>
            <person name="Scheuner C."/>
            <person name="Sibirny A.A."/>
            <person name="Slot J.C."/>
            <person name="Stielow J.B."/>
            <person name="Sun H."/>
            <person name="Kurtzman C.P."/>
            <person name="Blackwell M."/>
            <person name="Grigoriev I.V."/>
            <person name="Jeffries T.W."/>
        </authorList>
    </citation>
    <scope>NUCLEOTIDE SEQUENCE [LARGE SCALE GENOMIC DNA]</scope>
    <source>
        <strain evidence="8 9">DSM 6958</strain>
    </source>
</reference>
<feature type="compositionally biased region" description="Acidic residues" evidence="6">
    <location>
        <begin position="81"/>
        <end position="90"/>
    </location>
</feature>